<organism evidence="1">
    <name type="scientific">marine sediment metagenome</name>
    <dbReference type="NCBI Taxonomy" id="412755"/>
    <lineage>
        <taxon>unclassified sequences</taxon>
        <taxon>metagenomes</taxon>
        <taxon>ecological metagenomes</taxon>
    </lineage>
</organism>
<evidence type="ECO:0008006" key="2">
    <source>
        <dbReference type="Google" id="ProtNLM"/>
    </source>
</evidence>
<dbReference type="InterPro" id="IPR024411">
    <property type="entry name" value="Tail_terminator_phage"/>
</dbReference>
<protein>
    <recommendedName>
        <fullName evidence="2">DUF3168 domain-containing protein</fullName>
    </recommendedName>
</protein>
<sequence>MNAVSKDVKDMLAAESSLALTYAKDLFIGVEPTKPDNTVTIFDTPSFPPDLYMDPTERYYYSSIQIRVRNTGYTEGITLARNIMELLHARANETWNGTLYTVITATGEPAWLDMDANHRSRFIVNFNLQRR</sequence>
<accession>A0A0F9FK28</accession>
<dbReference type="AlphaFoldDB" id="A0A0F9FK28"/>
<dbReference type="EMBL" id="LAZR01030096">
    <property type="protein sequence ID" value="KKL57640.1"/>
    <property type="molecule type" value="Genomic_DNA"/>
</dbReference>
<comment type="caution">
    <text evidence="1">The sequence shown here is derived from an EMBL/GenBank/DDBJ whole genome shotgun (WGS) entry which is preliminary data.</text>
</comment>
<gene>
    <name evidence="1" type="ORF">LCGC14_2233410</name>
</gene>
<evidence type="ECO:0000313" key="1">
    <source>
        <dbReference type="EMBL" id="KKL57640.1"/>
    </source>
</evidence>
<name>A0A0F9FK28_9ZZZZ</name>
<proteinExistence type="predicted"/>
<reference evidence="1" key="1">
    <citation type="journal article" date="2015" name="Nature">
        <title>Complex archaea that bridge the gap between prokaryotes and eukaryotes.</title>
        <authorList>
            <person name="Spang A."/>
            <person name="Saw J.H."/>
            <person name="Jorgensen S.L."/>
            <person name="Zaremba-Niedzwiedzka K."/>
            <person name="Martijn J."/>
            <person name="Lind A.E."/>
            <person name="van Eijk R."/>
            <person name="Schleper C."/>
            <person name="Guy L."/>
            <person name="Ettema T.J."/>
        </authorList>
    </citation>
    <scope>NUCLEOTIDE SEQUENCE</scope>
</reference>
<dbReference type="Pfam" id="PF12691">
    <property type="entry name" value="Phage_tail_terminator_6"/>
    <property type="match status" value="1"/>
</dbReference>